<evidence type="ECO:0000256" key="4">
    <source>
        <dbReference type="ARBA" id="ARBA00023015"/>
    </source>
</evidence>
<keyword evidence="9" id="KW-1185">Reference proteome</keyword>
<accession>A0ABT9C7B9</accession>
<dbReference type="NCBIfam" id="TIGR01951">
    <property type="entry name" value="nusB"/>
    <property type="match status" value="1"/>
</dbReference>
<keyword evidence="5 6" id="KW-0804">Transcription</keyword>
<dbReference type="RefSeq" id="WP_305022343.1">
    <property type="nucleotide sequence ID" value="NZ_JAUQTB010000001.1"/>
</dbReference>
<comment type="function">
    <text evidence="6">Involved in transcription antitermination. Required for transcription of ribosomal RNA (rRNA) genes. Binds specifically to the boxA antiterminator sequence of the ribosomal RNA (rrn) operons.</text>
</comment>
<keyword evidence="3 6" id="KW-0694">RNA-binding</keyword>
<dbReference type="PANTHER" id="PTHR11078:SF3">
    <property type="entry name" value="ANTITERMINATION NUSB DOMAIN-CONTAINING PROTEIN"/>
    <property type="match status" value="1"/>
</dbReference>
<organism evidence="8 9">
    <name type="scientific">Paenibacillus lacisoli</name>
    <dbReference type="NCBI Taxonomy" id="3064525"/>
    <lineage>
        <taxon>Bacteria</taxon>
        <taxon>Bacillati</taxon>
        <taxon>Bacillota</taxon>
        <taxon>Bacilli</taxon>
        <taxon>Bacillales</taxon>
        <taxon>Paenibacillaceae</taxon>
        <taxon>Paenibacillus</taxon>
    </lineage>
</organism>
<name>A0ABT9C7B9_9BACL</name>
<dbReference type="HAMAP" id="MF_00073">
    <property type="entry name" value="NusB"/>
    <property type="match status" value="1"/>
</dbReference>
<dbReference type="PANTHER" id="PTHR11078">
    <property type="entry name" value="N UTILIZATION SUBSTANCE PROTEIN B-RELATED"/>
    <property type="match status" value="1"/>
</dbReference>
<evidence type="ECO:0000256" key="1">
    <source>
        <dbReference type="ARBA" id="ARBA00005952"/>
    </source>
</evidence>
<comment type="similarity">
    <text evidence="1 6">Belongs to the NusB family.</text>
</comment>
<dbReference type="InterPro" id="IPR011605">
    <property type="entry name" value="NusB_fam"/>
</dbReference>
<dbReference type="EMBL" id="JAUQTB010000001">
    <property type="protein sequence ID" value="MDO7905162.1"/>
    <property type="molecule type" value="Genomic_DNA"/>
</dbReference>
<evidence type="ECO:0000256" key="2">
    <source>
        <dbReference type="ARBA" id="ARBA00022814"/>
    </source>
</evidence>
<evidence type="ECO:0000313" key="8">
    <source>
        <dbReference type="EMBL" id="MDO7905162.1"/>
    </source>
</evidence>
<keyword evidence="2 6" id="KW-0889">Transcription antitermination</keyword>
<comment type="caution">
    <text evidence="8">The sequence shown here is derived from an EMBL/GenBank/DDBJ whole genome shotgun (WGS) entry which is preliminary data.</text>
</comment>
<evidence type="ECO:0000313" key="9">
    <source>
        <dbReference type="Proteomes" id="UP001240171"/>
    </source>
</evidence>
<sequence>MKRRLAREIAVQSLYQMEMNEVGAAEAVEMLLTEAAEDNEAEIVIKDVPAMRSYVLELVQGTSEHKEAIDGLLTDYLKGWQMSRLSRVDRQILRMGAFEMIFREDVPAKVAVNEAIELSKHFGTDESGKFVNGVLGRMIQDVEQLKSRLS</sequence>
<reference evidence="8 9" key="1">
    <citation type="submission" date="2023-07" db="EMBL/GenBank/DDBJ databases">
        <title>Paenibacillus sp. JX-17 nov. isolated from soil.</title>
        <authorList>
            <person name="Wan Y."/>
            <person name="Liu B."/>
        </authorList>
    </citation>
    <scope>NUCLEOTIDE SEQUENCE [LARGE SCALE GENOMIC DNA]</scope>
    <source>
        <strain evidence="8 9">JX-17</strain>
    </source>
</reference>
<dbReference type="Proteomes" id="UP001240171">
    <property type="component" value="Unassembled WGS sequence"/>
</dbReference>
<dbReference type="CDD" id="cd00619">
    <property type="entry name" value="Terminator_NusB"/>
    <property type="match status" value="1"/>
</dbReference>
<proteinExistence type="inferred from homology"/>
<gene>
    <name evidence="6 8" type="primary">nusB</name>
    <name evidence="8" type="ORF">Q5741_01880</name>
</gene>
<dbReference type="InterPro" id="IPR006027">
    <property type="entry name" value="NusB_RsmB_TIM44"/>
</dbReference>
<dbReference type="Pfam" id="PF01029">
    <property type="entry name" value="NusB"/>
    <property type="match status" value="1"/>
</dbReference>
<feature type="domain" description="NusB/RsmB/TIM44" evidence="7">
    <location>
        <begin position="6"/>
        <end position="139"/>
    </location>
</feature>
<evidence type="ECO:0000256" key="6">
    <source>
        <dbReference type="HAMAP-Rule" id="MF_00073"/>
    </source>
</evidence>
<keyword evidence="4 6" id="KW-0805">Transcription regulation</keyword>
<evidence type="ECO:0000256" key="3">
    <source>
        <dbReference type="ARBA" id="ARBA00022884"/>
    </source>
</evidence>
<evidence type="ECO:0000259" key="7">
    <source>
        <dbReference type="Pfam" id="PF01029"/>
    </source>
</evidence>
<evidence type="ECO:0000256" key="5">
    <source>
        <dbReference type="ARBA" id="ARBA00023163"/>
    </source>
</evidence>
<dbReference type="SUPFAM" id="SSF48013">
    <property type="entry name" value="NusB-like"/>
    <property type="match status" value="1"/>
</dbReference>
<dbReference type="InterPro" id="IPR035926">
    <property type="entry name" value="NusB-like_sf"/>
</dbReference>
<protein>
    <recommendedName>
        <fullName evidence="6">Transcription antitermination protein NusB</fullName>
    </recommendedName>
    <alternativeName>
        <fullName evidence="6">Antitermination factor NusB</fullName>
    </alternativeName>
</protein>
<dbReference type="Gene3D" id="1.10.940.10">
    <property type="entry name" value="NusB-like"/>
    <property type="match status" value="1"/>
</dbReference>